<keyword evidence="3" id="KW-1185">Reference proteome</keyword>
<feature type="chain" id="PRO_5022982293" evidence="1">
    <location>
        <begin position="27"/>
        <end position="253"/>
    </location>
</feature>
<evidence type="ECO:0000313" key="2">
    <source>
        <dbReference type="EMBL" id="KAA1116399.1"/>
    </source>
</evidence>
<keyword evidence="1" id="KW-0732">Signal</keyword>
<proteinExistence type="predicted"/>
<dbReference type="EMBL" id="VSWC01000003">
    <property type="protein sequence ID" value="KAA1116399.1"/>
    <property type="molecule type" value="Genomic_DNA"/>
</dbReference>
<evidence type="ECO:0000313" key="3">
    <source>
        <dbReference type="Proteomes" id="UP000324748"/>
    </source>
</evidence>
<reference evidence="2 3" key="1">
    <citation type="submission" date="2019-05" db="EMBL/GenBank/DDBJ databases">
        <title>Emergence of the Ug99 lineage of the wheat stem rust pathogen through somatic hybridization.</title>
        <authorList>
            <person name="Li F."/>
            <person name="Upadhyaya N.M."/>
            <person name="Sperschneider J."/>
            <person name="Matny O."/>
            <person name="Nguyen-Phuc H."/>
            <person name="Mago R."/>
            <person name="Raley C."/>
            <person name="Miller M.E."/>
            <person name="Silverstein K.A.T."/>
            <person name="Henningsen E."/>
            <person name="Hirsch C.D."/>
            <person name="Visser B."/>
            <person name="Pretorius Z.A."/>
            <person name="Steffenson B.J."/>
            <person name="Schwessinger B."/>
            <person name="Dodds P.N."/>
            <person name="Figueroa M."/>
        </authorList>
    </citation>
    <scope>NUCLEOTIDE SEQUENCE [LARGE SCALE GENOMIC DNA]</scope>
    <source>
        <strain evidence="2">21-0</strain>
    </source>
</reference>
<feature type="signal peptide" evidence="1">
    <location>
        <begin position="1"/>
        <end position="26"/>
    </location>
</feature>
<dbReference type="AlphaFoldDB" id="A0A5B0QT92"/>
<dbReference type="OrthoDB" id="2509123at2759"/>
<dbReference type="Proteomes" id="UP000324748">
    <property type="component" value="Unassembled WGS sequence"/>
</dbReference>
<gene>
    <name evidence="2" type="ORF">PGT21_012819</name>
</gene>
<evidence type="ECO:0000256" key="1">
    <source>
        <dbReference type="SAM" id="SignalP"/>
    </source>
</evidence>
<protein>
    <submittedName>
        <fullName evidence="2">Uncharacterized protein</fullName>
    </submittedName>
</protein>
<organism evidence="2 3">
    <name type="scientific">Puccinia graminis f. sp. tritici</name>
    <dbReference type="NCBI Taxonomy" id="56615"/>
    <lineage>
        <taxon>Eukaryota</taxon>
        <taxon>Fungi</taxon>
        <taxon>Dikarya</taxon>
        <taxon>Basidiomycota</taxon>
        <taxon>Pucciniomycotina</taxon>
        <taxon>Pucciniomycetes</taxon>
        <taxon>Pucciniales</taxon>
        <taxon>Pucciniaceae</taxon>
        <taxon>Puccinia</taxon>
    </lineage>
</organism>
<comment type="caution">
    <text evidence="2">The sequence shown here is derived from an EMBL/GenBank/DDBJ whole genome shotgun (WGS) entry which is preliminary data.</text>
</comment>
<sequence>MLTSSHHLALAMSLLAGAWLVRTTLAVSCDPESVEREQCAQAIASIVYDQPKNILDRVSSVFGKLSGNCTIIVFNFDKVVATKQQIEAGYKSIFDQCLPHSGSTRLSNGVFLQIQDHQLGQDREYFPPRTLTCGLNGNAPLSVDKDCQDAFNSIPVDRQGRLLGDKGQPAASISKTLKTCTVLIYTTDESPLIAKKSEIGPVVSKTIKECKGKSGVIGLSKGGSGNNGLTVVKVRSSKPCGGKTDSEGQHCVP</sequence>
<accession>A0A5B0QT92</accession>
<name>A0A5B0QT92_PUCGR</name>